<accession>A0A923IEE1</accession>
<evidence type="ECO:0000313" key="1">
    <source>
        <dbReference type="EMBL" id="MBC5581745.1"/>
    </source>
</evidence>
<dbReference type="AlphaFoldDB" id="A0A923IEE1"/>
<dbReference type="CDD" id="cd06587">
    <property type="entry name" value="VOC"/>
    <property type="match status" value="1"/>
</dbReference>
<reference evidence="1" key="1">
    <citation type="submission" date="2020-08" db="EMBL/GenBank/DDBJ databases">
        <title>Genome public.</title>
        <authorList>
            <person name="Liu C."/>
            <person name="Sun Q."/>
        </authorList>
    </citation>
    <scope>NUCLEOTIDE SEQUENCE</scope>
    <source>
        <strain evidence="1">BX8</strain>
    </source>
</reference>
<organism evidence="1 2">
    <name type="scientific">Anaerofilum hominis</name>
    <dbReference type="NCBI Taxonomy" id="2763016"/>
    <lineage>
        <taxon>Bacteria</taxon>
        <taxon>Bacillati</taxon>
        <taxon>Bacillota</taxon>
        <taxon>Clostridia</taxon>
        <taxon>Eubacteriales</taxon>
        <taxon>Oscillospiraceae</taxon>
        <taxon>Anaerofilum</taxon>
    </lineage>
</organism>
<comment type="caution">
    <text evidence="1">The sequence shown here is derived from an EMBL/GenBank/DDBJ whole genome shotgun (WGS) entry which is preliminary data.</text>
</comment>
<proteinExistence type="predicted"/>
<dbReference type="RefSeq" id="WP_186888109.1">
    <property type="nucleotide sequence ID" value="NZ_JACONZ010000003.1"/>
</dbReference>
<dbReference type="Gene3D" id="3.10.180.10">
    <property type="entry name" value="2,3-Dihydroxybiphenyl 1,2-Dioxygenase, domain 1"/>
    <property type="match status" value="1"/>
</dbReference>
<dbReference type="Proteomes" id="UP000659630">
    <property type="component" value="Unassembled WGS sequence"/>
</dbReference>
<gene>
    <name evidence="1" type="ORF">H8S23_09515</name>
</gene>
<dbReference type="InterPro" id="IPR029068">
    <property type="entry name" value="Glyas_Bleomycin-R_OHBP_Dase"/>
</dbReference>
<name>A0A923IEE1_9FIRM</name>
<sequence>MKASSQISFLYFQDFESSCRFFDDFLELETVIEKQWCRVWRVSESSFVGAVDAAQRWQEFAAAQKGHLISFNLPDLDAVEQMRQKALAAGYDAGPLRRQPQGDPQAVEGLCSFFLKGPEGYSFEFECFTDSPLREIFCGR</sequence>
<protein>
    <submittedName>
        <fullName evidence="1">VOC family protein</fullName>
    </submittedName>
</protein>
<evidence type="ECO:0000313" key="2">
    <source>
        <dbReference type="Proteomes" id="UP000659630"/>
    </source>
</evidence>
<keyword evidence="2" id="KW-1185">Reference proteome</keyword>
<dbReference type="EMBL" id="JACONZ010000003">
    <property type="protein sequence ID" value="MBC5581745.1"/>
    <property type="molecule type" value="Genomic_DNA"/>
</dbReference>
<dbReference type="SUPFAM" id="SSF54593">
    <property type="entry name" value="Glyoxalase/Bleomycin resistance protein/Dihydroxybiphenyl dioxygenase"/>
    <property type="match status" value="1"/>
</dbReference>